<feature type="region of interest" description="Disordered" evidence="2">
    <location>
        <begin position="17"/>
        <end position="48"/>
    </location>
</feature>
<keyword evidence="1" id="KW-0479">Metal-binding</keyword>
<feature type="compositionally biased region" description="Low complexity" evidence="2">
    <location>
        <begin position="19"/>
        <end position="30"/>
    </location>
</feature>
<dbReference type="InterPro" id="IPR007527">
    <property type="entry name" value="Znf_SWIM"/>
</dbReference>
<comment type="caution">
    <text evidence="4">The sequence shown here is derived from an EMBL/GenBank/DDBJ whole genome shotgun (WGS) entry which is preliminary data.</text>
</comment>
<evidence type="ECO:0000313" key="5">
    <source>
        <dbReference type="Proteomes" id="UP000801428"/>
    </source>
</evidence>
<keyword evidence="1" id="KW-0862">Zinc</keyword>
<accession>A0A9P4TIS5</accession>
<reference evidence="4" key="1">
    <citation type="submission" date="2019-04" db="EMBL/GenBank/DDBJ databases">
        <title>Sequencing of skin fungus with MAO and IRED activity.</title>
        <authorList>
            <person name="Marsaioli A.J."/>
            <person name="Bonatto J.M.C."/>
            <person name="Reis Junior O."/>
        </authorList>
    </citation>
    <scope>NUCLEOTIDE SEQUENCE</scope>
    <source>
        <strain evidence="4">30M1</strain>
    </source>
</reference>
<evidence type="ECO:0000259" key="3">
    <source>
        <dbReference type="PROSITE" id="PS50966"/>
    </source>
</evidence>
<feature type="domain" description="SWIM-type" evidence="3">
    <location>
        <begin position="112"/>
        <end position="149"/>
    </location>
</feature>
<name>A0A9P4TIS5_CURKU</name>
<dbReference type="AlphaFoldDB" id="A0A9P4TIS5"/>
<evidence type="ECO:0000256" key="2">
    <source>
        <dbReference type="SAM" id="MobiDB-lite"/>
    </source>
</evidence>
<dbReference type="EMBL" id="SWKU01000006">
    <property type="protein sequence ID" value="KAF3005734.1"/>
    <property type="molecule type" value="Genomic_DNA"/>
</dbReference>
<organism evidence="4 5">
    <name type="scientific">Curvularia kusanoi</name>
    <name type="common">Cochliobolus kusanoi</name>
    <dbReference type="NCBI Taxonomy" id="90978"/>
    <lineage>
        <taxon>Eukaryota</taxon>
        <taxon>Fungi</taxon>
        <taxon>Dikarya</taxon>
        <taxon>Ascomycota</taxon>
        <taxon>Pezizomycotina</taxon>
        <taxon>Dothideomycetes</taxon>
        <taxon>Pleosporomycetidae</taxon>
        <taxon>Pleosporales</taxon>
        <taxon>Pleosporineae</taxon>
        <taxon>Pleosporaceae</taxon>
        <taxon>Curvularia</taxon>
    </lineage>
</organism>
<evidence type="ECO:0000313" key="4">
    <source>
        <dbReference type="EMBL" id="KAF3005734.1"/>
    </source>
</evidence>
<proteinExistence type="predicted"/>
<sequence>MSVEQFSQLSLEEAMVTTRAGAAKASRKSSPPQHLDQDSPLPSVEPVSPISPTPSLVISTNNLSYNVSTFDANHRRRIKRGLQDSGIRMKYCTANVDEEDPSIQTQYFYINDDVEVVMGGKHRRPRCSCGANENGVACKHIYWVGDHIVSTVPDVVKDQPLQLSTDGSTFQHVKPADVLREKGLEDVADDLEWVFEEDDVPEDEDDIKETVLSMLSVFEPQDALPEEFKCPESPLTSERSKKYQELAALFTQYATRDPGLLLQMRDIIDPNFQSRVFFEKIESRITQTFNALDEYITHGPADASVDALRFDLTKTAKKLRDLVEAITSFIEEQDEDDPDFKGIAIRAAAALVRILDLVTDRNVDAYESFTWGMRPGSPSENNLYYALIGKQTAGASYFVLNALRLLPHEDVIRSHWETLQSIEAKLVEHNAPIDYLSAFRKVVHDSRKRAASEVRGGQIKRTAS</sequence>
<evidence type="ECO:0000256" key="1">
    <source>
        <dbReference type="PROSITE-ProRule" id="PRU00325"/>
    </source>
</evidence>
<dbReference type="Proteomes" id="UP000801428">
    <property type="component" value="Unassembled WGS sequence"/>
</dbReference>
<dbReference type="GO" id="GO:0008270">
    <property type="term" value="F:zinc ion binding"/>
    <property type="evidence" value="ECO:0007669"/>
    <property type="project" value="UniProtKB-KW"/>
</dbReference>
<protein>
    <recommendedName>
        <fullName evidence="3">SWIM-type domain-containing protein</fullName>
    </recommendedName>
</protein>
<keyword evidence="5" id="KW-1185">Reference proteome</keyword>
<gene>
    <name evidence="4" type="ORF">E8E13_006483</name>
</gene>
<keyword evidence="1" id="KW-0863">Zinc-finger</keyword>
<dbReference type="PROSITE" id="PS50966">
    <property type="entry name" value="ZF_SWIM"/>
    <property type="match status" value="1"/>
</dbReference>
<dbReference type="OrthoDB" id="5387895at2759"/>